<accession>A0A0F9AU75</accession>
<sequence length="109" mass="12861">MSRMNDQATSEIVQRLRDEAHPWVPMGVPPQRHYHHFPDGLSICFTQDVLPWGTFWHLSVRRPGGLTEEDLRFWPRAFFDADPEIRRPGVLFSEDTRHFFWGKKEGKGD</sequence>
<gene>
    <name evidence="1" type="ORF">LCGC14_2608550</name>
</gene>
<dbReference type="EMBL" id="LAZR01044220">
    <property type="protein sequence ID" value="KKL05187.1"/>
    <property type="molecule type" value="Genomic_DNA"/>
</dbReference>
<evidence type="ECO:0000313" key="1">
    <source>
        <dbReference type="EMBL" id="KKL05187.1"/>
    </source>
</evidence>
<organism evidence="1">
    <name type="scientific">marine sediment metagenome</name>
    <dbReference type="NCBI Taxonomy" id="412755"/>
    <lineage>
        <taxon>unclassified sequences</taxon>
        <taxon>metagenomes</taxon>
        <taxon>ecological metagenomes</taxon>
    </lineage>
</organism>
<protein>
    <submittedName>
        <fullName evidence="1">Uncharacterized protein</fullName>
    </submittedName>
</protein>
<comment type="caution">
    <text evidence="1">The sequence shown here is derived from an EMBL/GenBank/DDBJ whole genome shotgun (WGS) entry which is preliminary data.</text>
</comment>
<name>A0A0F9AU75_9ZZZZ</name>
<reference evidence="1" key="1">
    <citation type="journal article" date="2015" name="Nature">
        <title>Complex archaea that bridge the gap between prokaryotes and eukaryotes.</title>
        <authorList>
            <person name="Spang A."/>
            <person name="Saw J.H."/>
            <person name="Jorgensen S.L."/>
            <person name="Zaremba-Niedzwiedzka K."/>
            <person name="Martijn J."/>
            <person name="Lind A.E."/>
            <person name="van Eijk R."/>
            <person name="Schleper C."/>
            <person name="Guy L."/>
            <person name="Ettema T.J."/>
        </authorList>
    </citation>
    <scope>NUCLEOTIDE SEQUENCE</scope>
</reference>
<dbReference type="AlphaFoldDB" id="A0A0F9AU75"/>
<proteinExistence type="predicted"/>